<dbReference type="EMBL" id="FMZE01000004">
    <property type="protein sequence ID" value="SDC93145.1"/>
    <property type="molecule type" value="Genomic_DNA"/>
</dbReference>
<dbReference type="PROSITE" id="PS50893">
    <property type="entry name" value="ABC_TRANSPORTER_2"/>
    <property type="match status" value="1"/>
</dbReference>
<dbReference type="GO" id="GO:0016887">
    <property type="term" value="F:ATP hydrolysis activity"/>
    <property type="evidence" value="ECO:0007669"/>
    <property type="project" value="InterPro"/>
</dbReference>
<keyword evidence="1" id="KW-0067">ATP-binding</keyword>
<keyword evidence="1" id="KW-0547">Nucleotide-binding</keyword>
<dbReference type="InterPro" id="IPR051782">
    <property type="entry name" value="ABC_Transporter_VariousFunc"/>
</dbReference>
<gene>
    <name evidence="1" type="ORF">SAMN05421630_104505</name>
</gene>
<evidence type="ECO:0000313" key="1">
    <source>
        <dbReference type="EMBL" id="SDC93145.1"/>
    </source>
</evidence>
<protein>
    <submittedName>
        <fullName evidence="1">ABC-2 type transport system ATP-binding protein</fullName>
    </submittedName>
</protein>
<name>A0A1G6QN84_9PSEU</name>
<keyword evidence="2" id="KW-1185">Reference proteome</keyword>
<evidence type="ECO:0000313" key="2">
    <source>
        <dbReference type="Proteomes" id="UP000199494"/>
    </source>
</evidence>
<dbReference type="PANTHER" id="PTHR42939:SF1">
    <property type="entry name" value="ABC TRANSPORTER ATP-BINDING PROTEIN ALBC-RELATED"/>
    <property type="match status" value="1"/>
</dbReference>
<accession>A0A1G6QN84</accession>
<dbReference type="SMART" id="SM00382">
    <property type="entry name" value="AAA"/>
    <property type="match status" value="1"/>
</dbReference>
<dbReference type="PANTHER" id="PTHR42939">
    <property type="entry name" value="ABC TRANSPORTER ATP-BINDING PROTEIN ALBC-RELATED"/>
    <property type="match status" value="1"/>
</dbReference>
<dbReference type="GO" id="GO:0005524">
    <property type="term" value="F:ATP binding"/>
    <property type="evidence" value="ECO:0007669"/>
    <property type="project" value="UniProtKB-KW"/>
</dbReference>
<dbReference type="RefSeq" id="WP_245865486.1">
    <property type="nucleotide sequence ID" value="NZ_CP016353.1"/>
</dbReference>
<dbReference type="Proteomes" id="UP000199494">
    <property type="component" value="Unassembled WGS sequence"/>
</dbReference>
<organism evidence="1 2">
    <name type="scientific">Prauserella marina</name>
    <dbReference type="NCBI Taxonomy" id="530584"/>
    <lineage>
        <taxon>Bacteria</taxon>
        <taxon>Bacillati</taxon>
        <taxon>Actinomycetota</taxon>
        <taxon>Actinomycetes</taxon>
        <taxon>Pseudonocardiales</taxon>
        <taxon>Pseudonocardiaceae</taxon>
        <taxon>Prauserella</taxon>
    </lineage>
</organism>
<sequence length="236" mass="26019">MTAISTRNLGRRYGRTWGLRDCTLDIDTGRVVGLVGPNGAGKSTLLNLLVGLLRPTEGELSVFGGAGESGAVAYLDQRHAMYESFRVRDMIEAGKRLNRRWFPEVVTERLSELDIPADRRIGALSGGQRAQVALALALAKRPRLLVLDEPVASLDPVARRDLMATLMAVKAEWDCTIVLSSHVVSELERLCDYLVVLDRGRVRLAGDVDELLDAHGHEYNVEELIMRCLDSEEVPA</sequence>
<dbReference type="InterPro" id="IPR003593">
    <property type="entry name" value="AAA+_ATPase"/>
</dbReference>
<dbReference type="CDD" id="cd03230">
    <property type="entry name" value="ABC_DR_subfamily_A"/>
    <property type="match status" value="1"/>
</dbReference>
<dbReference type="InterPro" id="IPR027417">
    <property type="entry name" value="P-loop_NTPase"/>
</dbReference>
<reference evidence="1 2" key="1">
    <citation type="submission" date="2016-10" db="EMBL/GenBank/DDBJ databases">
        <authorList>
            <person name="de Groot N.N."/>
        </authorList>
    </citation>
    <scope>NUCLEOTIDE SEQUENCE [LARGE SCALE GENOMIC DNA]</scope>
    <source>
        <strain evidence="1 2">CGMCC 4.5506</strain>
    </source>
</reference>
<dbReference type="Pfam" id="PF00005">
    <property type="entry name" value="ABC_tran"/>
    <property type="match status" value="1"/>
</dbReference>
<proteinExistence type="predicted"/>
<dbReference type="Gene3D" id="3.40.50.300">
    <property type="entry name" value="P-loop containing nucleotide triphosphate hydrolases"/>
    <property type="match status" value="1"/>
</dbReference>
<dbReference type="SUPFAM" id="SSF52540">
    <property type="entry name" value="P-loop containing nucleoside triphosphate hydrolases"/>
    <property type="match status" value="1"/>
</dbReference>
<dbReference type="InterPro" id="IPR003439">
    <property type="entry name" value="ABC_transporter-like_ATP-bd"/>
</dbReference>
<dbReference type="STRING" id="530584.SAMN05421630_104505"/>
<dbReference type="AlphaFoldDB" id="A0A1G6QN84"/>